<gene>
    <name evidence="1" type="ORF">FHT02_001963</name>
</gene>
<keyword evidence="2" id="KW-1185">Reference proteome</keyword>
<dbReference type="RefSeq" id="WP_184086871.1">
    <property type="nucleotide sequence ID" value="NZ_JACIJF010000004.1"/>
</dbReference>
<evidence type="ECO:0000313" key="2">
    <source>
        <dbReference type="Proteomes" id="UP000527143"/>
    </source>
</evidence>
<name>A0A840YQC0_9SPHN</name>
<dbReference type="AlphaFoldDB" id="A0A840YQC0"/>
<sequence length="270" mass="29259">MSLLIHSMSEFSDIILGTLHAAEARAITEIGAEFGGMSQQLAAYAQVLGGSLTSIDPAPKPEFLDWVASAPAVRHIAGTSLEVMADCRDVDAWVIDGDHNYYTVSNELRIADELSRRDGKPLLLILHDISWPCARRDSYYAPERIPADHRHPYSFDGGVTIGDPGCADGRGFRGMGQFAWATHEGGPRNGVLTAVEDFLAQADTQARPLSFANIPAVFGLGIVFDASAPWAAEVTRVVEPYHNNSLLASLELNRLQNYLAVIDAQDRLAA</sequence>
<evidence type="ECO:0000313" key="1">
    <source>
        <dbReference type="EMBL" id="MBB5710732.1"/>
    </source>
</evidence>
<organism evidence="1 2">
    <name type="scientific">Sphingomonas xinjiangensis</name>
    <dbReference type="NCBI Taxonomy" id="643568"/>
    <lineage>
        <taxon>Bacteria</taxon>
        <taxon>Pseudomonadati</taxon>
        <taxon>Pseudomonadota</taxon>
        <taxon>Alphaproteobacteria</taxon>
        <taxon>Sphingomonadales</taxon>
        <taxon>Sphingomonadaceae</taxon>
        <taxon>Sphingomonas</taxon>
    </lineage>
</organism>
<comment type="caution">
    <text evidence="1">The sequence shown here is derived from an EMBL/GenBank/DDBJ whole genome shotgun (WGS) entry which is preliminary data.</text>
</comment>
<dbReference type="Proteomes" id="UP000527143">
    <property type="component" value="Unassembled WGS sequence"/>
</dbReference>
<accession>A0A840YQC0</accession>
<dbReference type="InterPro" id="IPR029063">
    <property type="entry name" value="SAM-dependent_MTases_sf"/>
</dbReference>
<reference evidence="1 2" key="1">
    <citation type="submission" date="2020-08" db="EMBL/GenBank/DDBJ databases">
        <title>Genomic Encyclopedia of Type Strains, Phase IV (KMG-IV): sequencing the most valuable type-strain genomes for metagenomic binning, comparative biology and taxonomic classification.</title>
        <authorList>
            <person name="Goeker M."/>
        </authorList>
    </citation>
    <scope>NUCLEOTIDE SEQUENCE [LARGE SCALE GENOMIC DNA]</scope>
    <source>
        <strain evidence="1 2">DSM 26736</strain>
    </source>
</reference>
<proteinExistence type="predicted"/>
<protein>
    <recommendedName>
        <fullName evidence="3">Class I SAM-dependent methyltransferase</fullName>
    </recommendedName>
</protein>
<evidence type="ECO:0008006" key="3">
    <source>
        <dbReference type="Google" id="ProtNLM"/>
    </source>
</evidence>
<dbReference type="EMBL" id="JACIJF010000004">
    <property type="protein sequence ID" value="MBB5710732.1"/>
    <property type="molecule type" value="Genomic_DNA"/>
</dbReference>
<dbReference type="Pfam" id="PF13578">
    <property type="entry name" value="Methyltransf_24"/>
    <property type="match status" value="1"/>
</dbReference>
<dbReference type="Gene3D" id="3.40.50.150">
    <property type="entry name" value="Vaccinia Virus protein VP39"/>
    <property type="match status" value="1"/>
</dbReference>